<dbReference type="Pfam" id="PF00440">
    <property type="entry name" value="TetR_N"/>
    <property type="match status" value="1"/>
</dbReference>
<evidence type="ECO:0000313" key="6">
    <source>
        <dbReference type="EMBL" id="GLK80299.1"/>
    </source>
</evidence>
<keyword evidence="3" id="KW-0804">Transcription</keyword>
<proteinExistence type="predicted"/>
<gene>
    <name evidence="6" type="ORF">GCM10008174_20400</name>
</gene>
<reference evidence="6" key="2">
    <citation type="submission" date="2023-01" db="EMBL/GenBank/DDBJ databases">
        <authorList>
            <person name="Sun Q."/>
            <person name="Evtushenko L."/>
        </authorList>
    </citation>
    <scope>NUCLEOTIDE SEQUENCE</scope>
    <source>
        <strain evidence="6">VKM B-2748</strain>
    </source>
</reference>
<dbReference type="PANTHER" id="PTHR47506">
    <property type="entry name" value="TRANSCRIPTIONAL REGULATORY PROTEIN"/>
    <property type="match status" value="1"/>
</dbReference>
<evidence type="ECO:0000256" key="2">
    <source>
        <dbReference type="ARBA" id="ARBA00023125"/>
    </source>
</evidence>
<accession>A0A9W6JR73</accession>
<protein>
    <submittedName>
        <fullName evidence="6">TetR family transcriptional regulator</fullName>
    </submittedName>
</protein>
<keyword evidence="1" id="KW-0805">Transcription regulation</keyword>
<evidence type="ECO:0000256" key="1">
    <source>
        <dbReference type="ARBA" id="ARBA00023015"/>
    </source>
</evidence>
<dbReference type="EMBL" id="BSFL01000002">
    <property type="protein sequence ID" value="GLK80299.1"/>
    <property type="molecule type" value="Genomic_DNA"/>
</dbReference>
<dbReference type="InterPro" id="IPR001647">
    <property type="entry name" value="HTH_TetR"/>
</dbReference>
<dbReference type="AlphaFoldDB" id="A0A9W6JR73"/>
<dbReference type="Proteomes" id="UP001143309">
    <property type="component" value="Unassembled WGS sequence"/>
</dbReference>
<dbReference type="Pfam" id="PF16925">
    <property type="entry name" value="TetR_C_13"/>
    <property type="match status" value="1"/>
</dbReference>
<dbReference type="InterPro" id="IPR023772">
    <property type="entry name" value="DNA-bd_HTH_TetR-type_CS"/>
</dbReference>
<evidence type="ECO:0000256" key="3">
    <source>
        <dbReference type="ARBA" id="ARBA00023163"/>
    </source>
</evidence>
<dbReference type="SUPFAM" id="SSF46689">
    <property type="entry name" value="Homeodomain-like"/>
    <property type="match status" value="1"/>
</dbReference>
<keyword evidence="7" id="KW-1185">Reference proteome</keyword>
<dbReference type="InterPro" id="IPR009057">
    <property type="entry name" value="Homeodomain-like_sf"/>
</dbReference>
<feature type="domain" description="HTH tetR-type" evidence="5">
    <location>
        <begin position="9"/>
        <end position="69"/>
    </location>
</feature>
<sequence>MAERGRPRSFDRDTALAAAMREFWTKGYEATSIADLTAAMGIAAPSLYAAFGSKDALFGEAVGLFERTEGAPLAAAINTAATAREAMSAFLRQSAASLATEGYPAGCMVTFSAVNAVGASEATCRDLRERRAAGRARLAERLRRGQQDGEIPADADPEAIAAFYVAVQQGMSIQARDGASPADLERIADVAMAGWDAAVAGRGPASG</sequence>
<dbReference type="Gene3D" id="1.10.10.60">
    <property type="entry name" value="Homeodomain-like"/>
    <property type="match status" value="1"/>
</dbReference>
<dbReference type="PROSITE" id="PS01081">
    <property type="entry name" value="HTH_TETR_1"/>
    <property type="match status" value="1"/>
</dbReference>
<name>A0A9W6JR73_9HYPH</name>
<dbReference type="InterPro" id="IPR011075">
    <property type="entry name" value="TetR_C"/>
</dbReference>
<dbReference type="InterPro" id="IPR036271">
    <property type="entry name" value="Tet_transcr_reg_TetR-rel_C_sf"/>
</dbReference>
<dbReference type="Gene3D" id="1.10.357.10">
    <property type="entry name" value="Tetracycline Repressor, domain 2"/>
    <property type="match status" value="1"/>
</dbReference>
<feature type="DNA-binding region" description="H-T-H motif" evidence="4">
    <location>
        <begin position="32"/>
        <end position="51"/>
    </location>
</feature>
<dbReference type="PROSITE" id="PS50977">
    <property type="entry name" value="HTH_TETR_2"/>
    <property type="match status" value="1"/>
</dbReference>
<dbReference type="RefSeq" id="WP_271200764.1">
    <property type="nucleotide sequence ID" value="NZ_BSFL01000002.1"/>
</dbReference>
<comment type="caution">
    <text evidence="6">The sequence shown here is derived from an EMBL/GenBank/DDBJ whole genome shotgun (WGS) entry which is preliminary data.</text>
</comment>
<organism evidence="6 7">
    <name type="scientific">Methylopila turkensis</name>
    <dbReference type="NCBI Taxonomy" id="1437816"/>
    <lineage>
        <taxon>Bacteria</taxon>
        <taxon>Pseudomonadati</taxon>
        <taxon>Pseudomonadota</taxon>
        <taxon>Alphaproteobacteria</taxon>
        <taxon>Hyphomicrobiales</taxon>
        <taxon>Methylopilaceae</taxon>
        <taxon>Methylopila</taxon>
    </lineage>
</organism>
<reference evidence="6" key="1">
    <citation type="journal article" date="2014" name="Int. J. Syst. Evol. Microbiol.">
        <title>Complete genome sequence of Corynebacterium casei LMG S-19264T (=DSM 44701T), isolated from a smear-ripened cheese.</title>
        <authorList>
            <consortium name="US DOE Joint Genome Institute (JGI-PGF)"/>
            <person name="Walter F."/>
            <person name="Albersmeier A."/>
            <person name="Kalinowski J."/>
            <person name="Ruckert C."/>
        </authorList>
    </citation>
    <scope>NUCLEOTIDE SEQUENCE</scope>
    <source>
        <strain evidence="6">VKM B-2748</strain>
    </source>
</reference>
<dbReference type="SUPFAM" id="SSF48498">
    <property type="entry name" value="Tetracyclin repressor-like, C-terminal domain"/>
    <property type="match status" value="1"/>
</dbReference>
<evidence type="ECO:0000259" key="5">
    <source>
        <dbReference type="PROSITE" id="PS50977"/>
    </source>
</evidence>
<evidence type="ECO:0000313" key="7">
    <source>
        <dbReference type="Proteomes" id="UP001143309"/>
    </source>
</evidence>
<dbReference type="PANTHER" id="PTHR47506:SF1">
    <property type="entry name" value="HTH-TYPE TRANSCRIPTIONAL REGULATOR YJDC"/>
    <property type="match status" value="1"/>
</dbReference>
<dbReference type="GO" id="GO:0003677">
    <property type="term" value="F:DNA binding"/>
    <property type="evidence" value="ECO:0007669"/>
    <property type="project" value="UniProtKB-UniRule"/>
</dbReference>
<keyword evidence="2 4" id="KW-0238">DNA-binding</keyword>
<evidence type="ECO:0000256" key="4">
    <source>
        <dbReference type="PROSITE-ProRule" id="PRU00335"/>
    </source>
</evidence>